<proteinExistence type="predicted"/>
<comment type="caution">
    <text evidence="1">The sequence shown here is derived from an EMBL/GenBank/DDBJ whole genome shotgun (WGS) entry which is preliminary data.</text>
</comment>
<accession>A0AAV2Q7H3</accession>
<sequence length="202" mass="23752">MTDNPNVMRGIFNGVVTQIKSKHANHLVDIGGCSLHHISNAVKNNLPELYLCNDLEDFLQDVSTFFSLHVEFCDTFSHIQEIFNLEKHQLHCYSDVCFLLIYLIVERIIEQYKAIQKLFLDDIPKNHKKVAKQARVLCIRNALKNKYTLPTLHFILNALKLFQRYEKLFQRSEITIHLLYDKQVDLLRTALMYFCPLDKIQK</sequence>
<dbReference type="Proteomes" id="UP001497623">
    <property type="component" value="Unassembled WGS sequence"/>
</dbReference>
<dbReference type="PANTHER" id="PTHR37162">
    <property type="entry name" value="HAT FAMILY DIMERISATION DOMAINCONTAINING PROTEIN-RELATED"/>
    <property type="match status" value="1"/>
</dbReference>
<dbReference type="PANTHER" id="PTHR37162:SF1">
    <property type="entry name" value="BED-TYPE DOMAIN-CONTAINING PROTEIN"/>
    <property type="match status" value="1"/>
</dbReference>
<evidence type="ECO:0000313" key="2">
    <source>
        <dbReference type="Proteomes" id="UP001497623"/>
    </source>
</evidence>
<gene>
    <name evidence="1" type="ORF">MNOR_LOCUS8579</name>
</gene>
<evidence type="ECO:0000313" key="1">
    <source>
        <dbReference type="EMBL" id="CAL4071546.1"/>
    </source>
</evidence>
<dbReference type="AlphaFoldDB" id="A0AAV2Q7H3"/>
<dbReference type="EMBL" id="CAXKWB010004008">
    <property type="protein sequence ID" value="CAL4071546.1"/>
    <property type="molecule type" value="Genomic_DNA"/>
</dbReference>
<keyword evidence="2" id="KW-1185">Reference proteome</keyword>
<protein>
    <submittedName>
        <fullName evidence="1">Uncharacterized protein</fullName>
    </submittedName>
</protein>
<organism evidence="1 2">
    <name type="scientific">Meganyctiphanes norvegica</name>
    <name type="common">Northern krill</name>
    <name type="synonym">Thysanopoda norvegica</name>
    <dbReference type="NCBI Taxonomy" id="48144"/>
    <lineage>
        <taxon>Eukaryota</taxon>
        <taxon>Metazoa</taxon>
        <taxon>Ecdysozoa</taxon>
        <taxon>Arthropoda</taxon>
        <taxon>Crustacea</taxon>
        <taxon>Multicrustacea</taxon>
        <taxon>Malacostraca</taxon>
        <taxon>Eumalacostraca</taxon>
        <taxon>Eucarida</taxon>
        <taxon>Euphausiacea</taxon>
        <taxon>Euphausiidae</taxon>
        <taxon>Meganyctiphanes</taxon>
    </lineage>
</organism>
<reference evidence="1 2" key="1">
    <citation type="submission" date="2024-05" db="EMBL/GenBank/DDBJ databases">
        <authorList>
            <person name="Wallberg A."/>
        </authorList>
    </citation>
    <scope>NUCLEOTIDE SEQUENCE [LARGE SCALE GENOMIC DNA]</scope>
</reference>
<name>A0AAV2Q7H3_MEGNR</name>